<dbReference type="InterPro" id="IPR015797">
    <property type="entry name" value="NUDIX_hydrolase-like_dom_sf"/>
</dbReference>
<dbReference type="CDD" id="cd03426">
    <property type="entry name" value="NUDIX_CoAse_Nudt7"/>
    <property type="match status" value="1"/>
</dbReference>
<dbReference type="EMBL" id="BAAANY010000022">
    <property type="protein sequence ID" value="GAA1699357.1"/>
    <property type="molecule type" value="Genomic_DNA"/>
</dbReference>
<keyword evidence="9" id="KW-1185">Reference proteome</keyword>
<dbReference type="PANTHER" id="PTHR12992">
    <property type="entry name" value="NUDIX HYDROLASE"/>
    <property type="match status" value="1"/>
</dbReference>
<keyword evidence="6" id="KW-0464">Manganese</keyword>
<gene>
    <name evidence="8" type="ORF">GCM10009765_55960</name>
</gene>
<evidence type="ECO:0000256" key="5">
    <source>
        <dbReference type="ARBA" id="ARBA00022842"/>
    </source>
</evidence>
<dbReference type="PANTHER" id="PTHR12992:SF11">
    <property type="entry name" value="MITOCHONDRIAL COENZYME A DIPHOSPHATASE NUDT8"/>
    <property type="match status" value="1"/>
</dbReference>
<reference evidence="8 9" key="1">
    <citation type="journal article" date="2019" name="Int. J. Syst. Evol. Microbiol.">
        <title>The Global Catalogue of Microorganisms (GCM) 10K type strain sequencing project: providing services to taxonomists for standard genome sequencing and annotation.</title>
        <authorList>
            <consortium name="The Broad Institute Genomics Platform"/>
            <consortium name="The Broad Institute Genome Sequencing Center for Infectious Disease"/>
            <person name="Wu L."/>
            <person name="Ma J."/>
        </authorList>
    </citation>
    <scope>NUCLEOTIDE SEQUENCE [LARGE SCALE GENOMIC DNA]</scope>
    <source>
        <strain evidence="8 9">JCM 14718</strain>
    </source>
</reference>
<dbReference type="Proteomes" id="UP001500618">
    <property type="component" value="Unassembled WGS sequence"/>
</dbReference>
<comment type="cofactor">
    <cofactor evidence="1">
        <name>Mn(2+)</name>
        <dbReference type="ChEBI" id="CHEBI:29035"/>
    </cofactor>
</comment>
<comment type="caution">
    <text evidence="8">The sequence shown here is derived from an EMBL/GenBank/DDBJ whole genome shotgun (WGS) entry which is preliminary data.</text>
</comment>
<comment type="cofactor">
    <cofactor evidence="2">
        <name>Mg(2+)</name>
        <dbReference type="ChEBI" id="CHEBI:18420"/>
    </cofactor>
</comment>
<evidence type="ECO:0000313" key="8">
    <source>
        <dbReference type="EMBL" id="GAA1699357.1"/>
    </source>
</evidence>
<keyword evidence="5" id="KW-0460">Magnesium</keyword>
<proteinExistence type="predicted"/>
<feature type="domain" description="Nudix hydrolase" evidence="7">
    <location>
        <begin position="34"/>
        <end position="182"/>
    </location>
</feature>
<dbReference type="Pfam" id="PF00293">
    <property type="entry name" value="NUDIX"/>
    <property type="match status" value="1"/>
</dbReference>
<keyword evidence="3" id="KW-0479">Metal-binding</keyword>
<evidence type="ECO:0000259" key="7">
    <source>
        <dbReference type="PROSITE" id="PS51462"/>
    </source>
</evidence>
<evidence type="ECO:0000256" key="3">
    <source>
        <dbReference type="ARBA" id="ARBA00022723"/>
    </source>
</evidence>
<evidence type="ECO:0000256" key="6">
    <source>
        <dbReference type="ARBA" id="ARBA00023211"/>
    </source>
</evidence>
<evidence type="ECO:0000256" key="2">
    <source>
        <dbReference type="ARBA" id="ARBA00001946"/>
    </source>
</evidence>
<protein>
    <submittedName>
        <fullName evidence="8">CoA pyrophosphatase</fullName>
    </submittedName>
</protein>
<name>A0ABN2I6F8_9ACTN</name>
<accession>A0ABN2I6F8</accession>
<dbReference type="Gene3D" id="3.90.79.10">
    <property type="entry name" value="Nucleoside Triphosphate Pyrophosphohydrolase"/>
    <property type="match status" value="1"/>
</dbReference>
<organism evidence="8 9">
    <name type="scientific">Fodinicola feengrottensis</name>
    <dbReference type="NCBI Taxonomy" id="435914"/>
    <lineage>
        <taxon>Bacteria</taxon>
        <taxon>Bacillati</taxon>
        <taxon>Actinomycetota</taxon>
        <taxon>Actinomycetes</taxon>
        <taxon>Mycobacteriales</taxon>
        <taxon>Fodinicola</taxon>
    </lineage>
</organism>
<dbReference type="InterPro" id="IPR045121">
    <property type="entry name" value="CoAse"/>
</dbReference>
<evidence type="ECO:0000256" key="1">
    <source>
        <dbReference type="ARBA" id="ARBA00001936"/>
    </source>
</evidence>
<dbReference type="PROSITE" id="PS51462">
    <property type="entry name" value="NUDIX"/>
    <property type="match status" value="1"/>
</dbReference>
<dbReference type="InterPro" id="IPR000086">
    <property type="entry name" value="NUDIX_hydrolase_dom"/>
</dbReference>
<dbReference type="SUPFAM" id="SSF55811">
    <property type="entry name" value="Nudix"/>
    <property type="match status" value="1"/>
</dbReference>
<evidence type="ECO:0000256" key="4">
    <source>
        <dbReference type="ARBA" id="ARBA00022801"/>
    </source>
</evidence>
<sequence>MTMPLPDWMDKLVDAVSGGFESPLDRYRRDIEPIGRPAAVLMLFGQNAPNVTGDGVVPGPDILLLERAATLRNHAGQPAFPGGAVDPEDTGVEQTALREANEETGLDPSSVRVVASLPPLPVPVSRFLVTPVLAWWERPHPVAPLHREEVASVTRVPVSELVDPANRVTVRHPAGYASPGFAVRGMVVWGFTAALVSGLLDIGGWTVPWHPERVLDVPSTSSDLGLSEEER</sequence>
<evidence type="ECO:0000313" key="9">
    <source>
        <dbReference type="Proteomes" id="UP001500618"/>
    </source>
</evidence>
<keyword evidence="4" id="KW-0378">Hydrolase</keyword>